<dbReference type="PANTHER" id="PTHR22916">
    <property type="entry name" value="GLYCOSYLTRANSFERASE"/>
    <property type="match status" value="1"/>
</dbReference>
<dbReference type="PATRIC" id="fig|502800.11.peg.869"/>
<proteinExistence type="predicted"/>
<feature type="domain" description="Glycosyltransferase 2-like" evidence="3">
    <location>
        <begin position="7"/>
        <end position="133"/>
    </location>
</feature>
<reference evidence="4" key="1">
    <citation type="submission" date="2008-02" db="EMBL/GenBank/DDBJ databases">
        <title>Complete sequence of Yersinia pseudotuberculosis YPIII.</title>
        <authorList>
            <consortium name="US DOE Joint Genome Institute"/>
            <person name="Challacombe J.F."/>
            <person name="Bruce D."/>
            <person name="Detter J.C."/>
            <person name="Green L."/>
            <person name="Land M."/>
            <person name="Munk C."/>
            <person name="Lindler L.E."/>
            <person name="Nikolich M.P."/>
            <person name="Brettin T."/>
        </authorList>
    </citation>
    <scope>NUCLEOTIDE SEQUENCE</scope>
    <source>
        <strain evidence="4">YPIII</strain>
    </source>
</reference>
<dbReference type="InterPro" id="IPR029044">
    <property type="entry name" value="Nucleotide-diphossugar_trans"/>
</dbReference>
<dbReference type="SUPFAM" id="SSF53448">
    <property type="entry name" value="Nucleotide-diphospho-sugar transferases"/>
    <property type="match status" value="1"/>
</dbReference>
<accession>A0A0H3AZ84</accession>
<dbReference type="Gene3D" id="3.90.550.10">
    <property type="entry name" value="Spore Coat Polysaccharide Biosynthesis Protein SpsA, Chain A"/>
    <property type="match status" value="1"/>
</dbReference>
<keyword evidence="2 4" id="KW-0808">Transferase</keyword>
<dbReference type="CDD" id="cd00761">
    <property type="entry name" value="Glyco_tranf_GTA_type"/>
    <property type="match status" value="1"/>
</dbReference>
<dbReference type="PANTHER" id="PTHR22916:SF51">
    <property type="entry name" value="GLYCOSYLTRANSFERASE EPSH-RELATED"/>
    <property type="match status" value="1"/>
</dbReference>
<evidence type="ECO:0000256" key="2">
    <source>
        <dbReference type="ARBA" id="ARBA00022679"/>
    </source>
</evidence>
<dbReference type="EMBL" id="CP000950">
    <property type="protein sequence ID" value="ACA66576.1"/>
    <property type="molecule type" value="Genomic_DNA"/>
</dbReference>
<organism evidence="4">
    <name type="scientific">Yersinia pseudotuberculosis serotype O:3 (strain YPIII)</name>
    <dbReference type="NCBI Taxonomy" id="502800"/>
    <lineage>
        <taxon>Bacteria</taxon>
        <taxon>Pseudomonadati</taxon>
        <taxon>Pseudomonadota</taxon>
        <taxon>Gammaproteobacteria</taxon>
        <taxon>Enterobacterales</taxon>
        <taxon>Yersiniaceae</taxon>
        <taxon>Yersinia</taxon>
    </lineage>
</organism>
<dbReference type="KEGG" id="ypy:YPK_0263"/>
<sequence>MNSVDISVIVPVYNCANYLTDLLDSLRSQTGVSLEIIAVNDGSTDHSLALLEQVAHIDSRLVIINQQNQGLSEARNVGIAKAKGNWVAFADGDDWLAPHALSTWLQQVKQQKLDVLIGNGYQFSSNPERKPVTPLLGQQPWGATLNGQQWIILSVKQNGQQWIILSVKQKEWPHYAWLQLIRRDVISTHQLQFIRDMLHEDILWTTQLALVAQRIGFCATPFYGYRTNPDSITNSPSMQALLRRASSYVDIINALVKIAASTKPPVRNALLSHANQESGHLLGLLRKKLPASPQRTALAIRFITLGLRPALFRGVTNLHELWRAIRCSFLMGSYARQKRAE</sequence>
<dbReference type="InterPro" id="IPR001173">
    <property type="entry name" value="Glyco_trans_2-like"/>
</dbReference>
<gene>
    <name evidence="4" type="ordered locus">YPK_0263</name>
</gene>
<keyword evidence="1" id="KW-0328">Glycosyltransferase</keyword>
<evidence type="ECO:0000259" key="3">
    <source>
        <dbReference type="Pfam" id="PF00535"/>
    </source>
</evidence>
<dbReference type="RefSeq" id="WP_012303434.1">
    <property type="nucleotide sequence ID" value="NZ_CP009792.1"/>
</dbReference>
<evidence type="ECO:0000256" key="1">
    <source>
        <dbReference type="ARBA" id="ARBA00022676"/>
    </source>
</evidence>
<name>A0A0H3AZ84_YERPY</name>
<protein>
    <submittedName>
        <fullName evidence="4">Glycosyl transferase family 2</fullName>
    </submittedName>
</protein>
<dbReference type="AlphaFoldDB" id="A0A0H3AZ84"/>
<dbReference type="GO" id="GO:0016758">
    <property type="term" value="F:hexosyltransferase activity"/>
    <property type="evidence" value="ECO:0007669"/>
    <property type="project" value="UniProtKB-ARBA"/>
</dbReference>
<dbReference type="Pfam" id="PF00535">
    <property type="entry name" value="Glycos_transf_2"/>
    <property type="match status" value="1"/>
</dbReference>
<evidence type="ECO:0000313" key="4">
    <source>
        <dbReference type="EMBL" id="ACA66576.1"/>
    </source>
</evidence>